<proteinExistence type="predicted"/>
<evidence type="ECO:0000259" key="2">
    <source>
        <dbReference type="Pfam" id="PF10552"/>
    </source>
</evidence>
<feature type="domain" description="KilA-N DNA-binding" evidence="1">
    <location>
        <begin position="6"/>
        <end position="90"/>
    </location>
</feature>
<protein>
    <recommendedName>
        <fullName evidence="5">Antirepressor</fullName>
    </recommendedName>
</protein>
<name>A0A7Y6EUC1_9BACL</name>
<dbReference type="Proteomes" id="UP000526125">
    <property type="component" value="Unassembled WGS sequence"/>
</dbReference>
<sequence>MNNQLQVINHNGFRVLTTAQLADSFNADSTVISNNFNRNRERYTEGKHFFLLEGSNLKRFKTIHQNDDSSNRINRLYLWTEKGAWMHAKSLNTDRAWDAYEILVDDYYSVKETQYSSQVLDKDAALAIVLRKTADMMVQFPEIESRLERVENNTTINYGQQRQLAQEANRVVISVLGGSDSASYRDRSLRNKTYSALWRDHKDYFQTNSMRDTLVKDFDRALDRVSAWAPQGRLLREIEEANRQLAF</sequence>
<dbReference type="InterPro" id="IPR018873">
    <property type="entry name" value="KilA-N_DNA-bd_domain"/>
</dbReference>
<dbReference type="Pfam" id="PF10543">
    <property type="entry name" value="ORF6N"/>
    <property type="match status" value="1"/>
</dbReference>
<dbReference type="RefSeq" id="WP_175396636.1">
    <property type="nucleotide sequence ID" value="NZ_JABMCB010000190.1"/>
</dbReference>
<gene>
    <name evidence="3" type="ORF">HP552_17155</name>
</gene>
<evidence type="ECO:0000313" key="3">
    <source>
        <dbReference type="EMBL" id="NUU76942.1"/>
    </source>
</evidence>
<dbReference type="Pfam" id="PF10552">
    <property type="entry name" value="ORF6C"/>
    <property type="match status" value="1"/>
</dbReference>
<dbReference type="InterPro" id="IPR018878">
    <property type="entry name" value="ORF6C_dom"/>
</dbReference>
<feature type="domain" description="ORF6C" evidence="2">
    <location>
        <begin position="136"/>
        <end position="238"/>
    </location>
</feature>
<accession>A0A7Y6EUC1</accession>
<comment type="caution">
    <text evidence="3">The sequence shown here is derived from an EMBL/GenBank/DDBJ whole genome shotgun (WGS) entry which is preliminary data.</text>
</comment>
<reference evidence="3 4" key="1">
    <citation type="submission" date="2020-05" db="EMBL/GenBank/DDBJ databases">
        <title>Genome Sequencing of Type Strains.</title>
        <authorList>
            <person name="Lemaire J.F."/>
            <person name="Inderbitzin P."/>
            <person name="Gregorio O.A."/>
            <person name="Collins S.B."/>
            <person name="Wespe N."/>
            <person name="Knight-Connoni V."/>
        </authorList>
    </citation>
    <scope>NUCLEOTIDE SEQUENCE [LARGE SCALE GENOMIC DNA]</scope>
    <source>
        <strain evidence="3 4">LMG 21957</strain>
    </source>
</reference>
<dbReference type="EMBL" id="JABMCB010000190">
    <property type="protein sequence ID" value="NUU76942.1"/>
    <property type="molecule type" value="Genomic_DNA"/>
</dbReference>
<organism evidence="3 4">
    <name type="scientific">Paenibacillus xylanilyticus</name>
    <dbReference type="NCBI Taxonomy" id="248903"/>
    <lineage>
        <taxon>Bacteria</taxon>
        <taxon>Bacillati</taxon>
        <taxon>Bacillota</taxon>
        <taxon>Bacilli</taxon>
        <taxon>Bacillales</taxon>
        <taxon>Paenibacillaceae</taxon>
        <taxon>Paenibacillus</taxon>
    </lineage>
</organism>
<dbReference type="AlphaFoldDB" id="A0A7Y6EUC1"/>
<evidence type="ECO:0000313" key="4">
    <source>
        <dbReference type="Proteomes" id="UP000526125"/>
    </source>
</evidence>
<evidence type="ECO:0000259" key="1">
    <source>
        <dbReference type="Pfam" id="PF10543"/>
    </source>
</evidence>
<evidence type="ECO:0008006" key="5">
    <source>
        <dbReference type="Google" id="ProtNLM"/>
    </source>
</evidence>
<keyword evidence="4" id="KW-1185">Reference proteome</keyword>